<sequence length="295" mass="34016">MSDWDKFYKRADKLLDHLEKILPATQPEPEPDWQTAIAFRWRRQGNSGFIQPVSQPHRITLDALCGIDEQKQRIDQNTRQFVQGFSANNVLLTGARGTGKSSLIKALLNKYAQDGLRLIEVEKHHLVDLHDIVEKIYQRPERFILFCDDLSFETDEPGYKALKVVLDGSIATVSDNVLIYATSNRRHMVPEFMRDNLDTKHIGDEVHPSEAIEEKISLSERFGLWVSFYPFNQDEYLDIVRYWLAYFGIPEMTALARTEALQWAIERGSRSGRVAWQFARDLAGRQPPVNGKPDQ</sequence>
<dbReference type="SMART" id="SM00382">
    <property type="entry name" value="AAA"/>
    <property type="match status" value="1"/>
</dbReference>
<dbReference type="PANTHER" id="PTHR42935">
    <property type="entry name" value="SLR0930 PROTEIN"/>
    <property type="match status" value="1"/>
</dbReference>
<evidence type="ECO:0000259" key="1">
    <source>
        <dbReference type="SMART" id="SM00382"/>
    </source>
</evidence>
<keyword evidence="3" id="KW-1185">Reference proteome</keyword>
<evidence type="ECO:0000313" key="3">
    <source>
        <dbReference type="Proteomes" id="UP000198814"/>
    </source>
</evidence>
<gene>
    <name evidence="2" type="ORF">SAMN05216333_10877</name>
</gene>
<dbReference type="AlphaFoldDB" id="A0A1H8NY94"/>
<dbReference type="Proteomes" id="UP000198814">
    <property type="component" value="Unassembled WGS sequence"/>
</dbReference>
<name>A0A1H8NY94_9PROT</name>
<dbReference type="InterPro" id="IPR027417">
    <property type="entry name" value="P-loop_NTPase"/>
</dbReference>
<dbReference type="EMBL" id="FODO01000008">
    <property type="protein sequence ID" value="SEO34298.1"/>
    <property type="molecule type" value="Genomic_DNA"/>
</dbReference>
<feature type="domain" description="AAA+ ATPase" evidence="1">
    <location>
        <begin position="86"/>
        <end position="213"/>
    </location>
</feature>
<dbReference type="InterPro" id="IPR003593">
    <property type="entry name" value="AAA+_ATPase"/>
</dbReference>
<proteinExistence type="predicted"/>
<evidence type="ECO:0000313" key="2">
    <source>
        <dbReference type="EMBL" id="SEO34298.1"/>
    </source>
</evidence>
<reference evidence="3" key="1">
    <citation type="submission" date="2016-10" db="EMBL/GenBank/DDBJ databases">
        <authorList>
            <person name="Varghese N."/>
            <person name="Submissions S."/>
        </authorList>
    </citation>
    <scope>NUCLEOTIDE SEQUENCE [LARGE SCALE GENOMIC DNA]</scope>
    <source>
        <strain evidence="3">Nm76</strain>
    </source>
</reference>
<dbReference type="Pfam" id="PF05673">
    <property type="entry name" value="DUF815"/>
    <property type="match status" value="1"/>
</dbReference>
<dbReference type="STRING" id="42354.SAMN05216333_10877"/>
<dbReference type="SUPFAM" id="SSF52540">
    <property type="entry name" value="P-loop containing nucleoside triphosphate hydrolases"/>
    <property type="match status" value="1"/>
</dbReference>
<dbReference type="RefSeq" id="WP_090317649.1">
    <property type="nucleotide sequence ID" value="NZ_FNOE01000007.1"/>
</dbReference>
<dbReference type="PANTHER" id="PTHR42935:SF1">
    <property type="entry name" value="SLR0930 PROTEIN"/>
    <property type="match status" value="1"/>
</dbReference>
<dbReference type="OrthoDB" id="9812140at2"/>
<dbReference type="CDD" id="cd00009">
    <property type="entry name" value="AAA"/>
    <property type="match status" value="1"/>
</dbReference>
<dbReference type="Gene3D" id="3.40.50.300">
    <property type="entry name" value="P-loop containing nucleotide triphosphate hydrolases"/>
    <property type="match status" value="1"/>
</dbReference>
<dbReference type="InterPro" id="IPR008533">
    <property type="entry name" value="DUF815"/>
</dbReference>
<accession>A0A1H8NY94</accession>
<protein>
    <recommendedName>
        <fullName evidence="1">AAA+ ATPase domain-containing protein</fullName>
    </recommendedName>
</protein>
<organism evidence="2 3">
    <name type="scientific">Nitrosomonas oligotropha</name>
    <dbReference type="NCBI Taxonomy" id="42354"/>
    <lineage>
        <taxon>Bacteria</taxon>
        <taxon>Pseudomonadati</taxon>
        <taxon>Pseudomonadota</taxon>
        <taxon>Betaproteobacteria</taxon>
        <taxon>Nitrosomonadales</taxon>
        <taxon>Nitrosomonadaceae</taxon>
        <taxon>Nitrosomonas</taxon>
    </lineage>
</organism>